<dbReference type="RefSeq" id="XP_040778396.1">
    <property type="nucleotide sequence ID" value="XM_040914978.1"/>
</dbReference>
<comment type="caution">
    <text evidence="1">The sequence shown here is derived from an EMBL/GenBank/DDBJ whole genome shotgun (WGS) entry which is preliminary data.</text>
</comment>
<accession>A0A9P5CRT3</accession>
<evidence type="ECO:0000313" key="1">
    <source>
        <dbReference type="EMBL" id="KAF3767435.1"/>
    </source>
</evidence>
<dbReference type="EMBL" id="MU032346">
    <property type="protein sequence ID" value="KAF3767435.1"/>
    <property type="molecule type" value="Genomic_DNA"/>
</dbReference>
<gene>
    <name evidence="1" type="ORF">M406DRAFT_101978</name>
</gene>
<name>A0A9P5CRT3_CRYP1</name>
<protein>
    <submittedName>
        <fullName evidence="1">Uncharacterized protein</fullName>
    </submittedName>
</protein>
<keyword evidence="2" id="KW-1185">Reference proteome</keyword>
<sequence>MCAYGCKSACSGPEGTLVYESDIWGRQMLVVQDGSLDFFPSFFFLLFSPRKPSLDDPTKNMSQQDVFFTKGGGF</sequence>
<organism evidence="1 2">
    <name type="scientific">Cryphonectria parasitica (strain ATCC 38755 / EP155)</name>
    <dbReference type="NCBI Taxonomy" id="660469"/>
    <lineage>
        <taxon>Eukaryota</taxon>
        <taxon>Fungi</taxon>
        <taxon>Dikarya</taxon>
        <taxon>Ascomycota</taxon>
        <taxon>Pezizomycotina</taxon>
        <taxon>Sordariomycetes</taxon>
        <taxon>Sordariomycetidae</taxon>
        <taxon>Diaporthales</taxon>
        <taxon>Cryphonectriaceae</taxon>
        <taxon>Cryphonectria-Endothia species complex</taxon>
        <taxon>Cryphonectria</taxon>
    </lineage>
</organism>
<dbReference type="GeneID" id="63832107"/>
<evidence type="ECO:0000313" key="2">
    <source>
        <dbReference type="Proteomes" id="UP000803844"/>
    </source>
</evidence>
<dbReference type="AlphaFoldDB" id="A0A9P5CRT3"/>
<reference evidence="1" key="1">
    <citation type="journal article" date="2020" name="Phytopathology">
        <title>Genome sequence of the chestnut blight fungus Cryphonectria parasitica EP155: A fundamental resource for an archetypical invasive plant pathogen.</title>
        <authorList>
            <person name="Crouch J.A."/>
            <person name="Dawe A."/>
            <person name="Aerts A."/>
            <person name="Barry K."/>
            <person name="Churchill A.C.L."/>
            <person name="Grimwood J."/>
            <person name="Hillman B."/>
            <person name="Milgroom M.G."/>
            <person name="Pangilinan J."/>
            <person name="Smith M."/>
            <person name="Salamov A."/>
            <person name="Schmutz J."/>
            <person name="Yadav J."/>
            <person name="Grigoriev I.V."/>
            <person name="Nuss D."/>
        </authorList>
    </citation>
    <scope>NUCLEOTIDE SEQUENCE</scope>
    <source>
        <strain evidence="1">EP155</strain>
    </source>
</reference>
<proteinExistence type="predicted"/>
<dbReference type="Proteomes" id="UP000803844">
    <property type="component" value="Unassembled WGS sequence"/>
</dbReference>